<evidence type="ECO:0000256" key="3">
    <source>
        <dbReference type="SAM" id="Phobius"/>
    </source>
</evidence>
<keyword evidence="3" id="KW-0472">Membrane</keyword>
<feature type="transmembrane region" description="Helical" evidence="3">
    <location>
        <begin position="554"/>
        <end position="575"/>
    </location>
</feature>
<dbReference type="InterPro" id="IPR010090">
    <property type="entry name" value="Phage_tape_meas"/>
</dbReference>
<dbReference type="Pfam" id="PF10145">
    <property type="entry name" value="PhageMin_Tail"/>
    <property type="match status" value="1"/>
</dbReference>
<evidence type="ECO:0000256" key="2">
    <source>
        <dbReference type="SAM" id="MobiDB-lite"/>
    </source>
</evidence>
<dbReference type="PANTHER" id="PTHR37813">
    <property type="entry name" value="FELS-2 PROPHAGE PROTEIN"/>
    <property type="match status" value="1"/>
</dbReference>
<reference evidence="5 6" key="1">
    <citation type="submission" date="2016-06" db="EMBL/GenBank/DDBJ databases">
        <authorList>
            <person name="Kjaerup R.B."/>
            <person name="Dalgaard T.S."/>
            <person name="Juul-Madsen H.R."/>
        </authorList>
    </citation>
    <scope>NUCLEOTIDE SEQUENCE [LARGE SCALE GENOMIC DNA]</scope>
    <source>
        <strain evidence="5 6">DSM 45577</strain>
    </source>
</reference>
<keyword evidence="3" id="KW-1133">Transmembrane helix</keyword>
<dbReference type="STRING" id="683228.GA0070617_5512"/>
<keyword evidence="1" id="KW-1188">Viral release from host cell</keyword>
<feature type="transmembrane region" description="Helical" evidence="3">
    <location>
        <begin position="638"/>
        <end position="662"/>
    </location>
</feature>
<accession>A0A1C6VFG6</accession>
<keyword evidence="3" id="KW-0812">Transmembrane</keyword>
<dbReference type="Proteomes" id="UP000198937">
    <property type="component" value="Unassembled WGS sequence"/>
</dbReference>
<dbReference type="OrthoDB" id="3765294at2"/>
<evidence type="ECO:0000256" key="1">
    <source>
        <dbReference type="ARBA" id="ARBA00022612"/>
    </source>
</evidence>
<name>A0A1C6VFG6_9ACTN</name>
<dbReference type="PANTHER" id="PTHR37813:SF1">
    <property type="entry name" value="FELS-2 PROPHAGE PROTEIN"/>
    <property type="match status" value="1"/>
</dbReference>
<feature type="transmembrane region" description="Helical" evidence="3">
    <location>
        <begin position="609"/>
        <end position="626"/>
    </location>
</feature>
<sequence>MATIANLLIKLGVDVKGVKDAEQAAPVAERAGQKTGRSFAEGFRKTAKMVGRIAATAALAGGVAAGGMLAQGLGQALEKSRVDALLATQIASTPEAAAKAGQVAGDLYKKGFGESAAGVADAVKSVLQHGVIDPEAATADIEKVAARAISVGQVMGEEYDRVGASVSTMLKSGIAKNAEEAFDVLVRGTQLGVNKSGDLLDTFTEYSVHFKSLGLNAQTSLGMMSQAIEKGGYNADKAADALKEFSIRAADGSARASFKALGLDADRMQKVFAKGGPQAAAALGQVLTKLKETEGQANHAEIAFGLLGTQSEDLKGALLAMNPKTAADGLGDLEGAAGKAGDTLQNSTAAKVEAFKRRVQGAFMQMAGAALPHLDGLMDKLDKVNWDKIGTDAAAAVQQLGPVLQQLKTDAGPGMADSLKVGAEVMKFAADNADVLAKALPYLVAGLILVKTAQAGANVAQALSPVLTLASAMANRKLAASNAQLATALTASTTAMRAQAVGQAASTAATTAGDAAQKRSLISAAASRVAMVATAVATKVWAAAQWLLNAALAANPLGLIIIAVIALVAVIVLLWQKNEGFRNMVLAVWAAIKTGIGAAVNWLKVAVPAAWAFIVAAVSAYLRMVRTAVSTVWGWITAYIRTVVGLWRTVITTAWSLIVAVVRGAINRVRAVIATISAVVGVIRGAFDRARAGAVSRLSALISYVRGLPGRIVSALSSLHGKMLSIGQNIVAGLRDGIAGAWHMVTSKIQALTNLIPAKIREFLGIRSPSKVTTKLGRYVTDGLVKGLTGGAKDIKAASSKVSRLIAEEFTGSRRRKLQARVAAGTKQLLTLSARLTKVTNDRAAAEKRLNDLLSARTKLATDTADKVRESFKLVQDSEEPATIGSMIGRLTESLTAAKAFAANMKTLAKRGLAADLMQQLAEAGPVAGAATAAALAGATDKELAELNKLATELDKTATATGNTVADSLYAAGIKAAKGLVAGLKKQEKAIESQMLRIAKSMATAIKRALKIKSPSRVMRDLMGYVGKGAALGLADGQRLVARAAGRLAAAAVPAPGGWSFAGHPSGGEDRPGWRPGWRPPPPPPAGGAAAGGDGGDTHYHFAGAAPTDQQIAAIEARRARRARAGRKG</sequence>
<dbReference type="AlphaFoldDB" id="A0A1C6VFG6"/>
<evidence type="ECO:0000313" key="6">
    <source>
        <dbReference type="Proteomes" id="UP000198937"/>
    </source>
</evidence>
<organism evidence="5 6">
    <name type="scientific">Micromonospora yangpuensis</name>
    <dbReference type="NCBI Taxonomy" id="683228"/>
    <lineage>
        <taxon>Bacteria</taxon>
        <taxon>Bacillati</taxon>
        <taxon>Actinomycetota</taxon>
        <taxon>Actinomycetes</taxon>
        <taxon>Micromonosporales</taxon>
        <taxon>Micromonosporaceae</taxon>
        <taxon>Micromonospora</taxon>
    </lineage>
</organism>
<dbReference type="RefSeq" id="WP_091444894.1">
    <property type="nucleotide sequence ID" value="NZ_BMMJ01000007.1"/>
</dbReference>
<evidence type="ECO:0000313" key="5">
    <source>
        <dbReference type="EMBL" id="SCL64600.1"/>
    </source>
</evidence>
<dbReference type="EMBL" id="FMIA01000002">
    <property type="protein sequence ID" value="SCL64600.1"/>
    <property type="molecule type" value="Genomic_DNA"/>
</dbReference>
<keyword evidence="6" id="KW-1185">Reference proteome</keyword>
<feature type="domain" description="Phage tail tape measure protein" evidence="4">
    <location>
        <begin position="110"/>
        <end position="304"/>
    </location>
</feature>
<gene>
    <name evidence="5" type="ORF">GA0070617_5512</name>
</gene>
<protein>
    <submittedName>
        <fullName evidence="5">Phage-related minor tail protein</fullName>
    </submittedName>
</protein>
<feature type="region of interest" description="Disordered" evidence="2">
    <location>
        <begin position="1059"/>
        <end position="1109"/>
    </location>
</feature>
<evidence type="ECO:0000259" key="4">
    <source>
        <dbReference type="Pfam" id="PF10145"/>
    </source>
</evidence>
<feature type="transmembrane region" description="Helical" evidence="3">
    <location>
        <begin position="668"/>
        <end position="687"/>
    </location>
</feature>
<proteinExistence type="predicted"/>